<feature type="transmembrane region" description="Helical" evidence="8">
    <location>
        <begin position="379"/>
        <end position="400"/>
    </location>
</feature>
<feature type="domain" description="Major facilitator superfamily (MFS) profile" evidence="9">
    <location>
        <begin position="18"/>
        <end position="405"/>
    </location>
</feature>
<feature type="transmembrane region" description="Helical" evidence="8">
    <location>
        <begin position="109"/>
        <end position="130"/>
    </location>
</feature>
<keyword evidence="7 8" id="KW-0472">Membrane</keyword>
<feature type="transmembrane region" description="Helical" evidence="8">
    <location>
        <begin position="142"/>
        <end position="166"/>
    </location>
</feature>
<evidence type="ECO:0000256" key="6">
    <source>
        <dbReference type="ARBA" id="ARBA00022989"/>
    </source>
</evidence>
<evidence type="ECO:0000256" key="5">
    <source>
        <dbReference type="ARBA" id="ARBA00022692"/>
    </source>
</evidence>
<dbReference type="PANTHER" id="PTHR23502">
    <property type="entry name" value="MAJOR FACILITATOR SUPERFAMILY"/>
    <property type="match status" value="1"/>
</dbReference>
<keyword evidence="4" id="KW-1003">Cell membrane</keyword>
<accession>M2YFH1</accession>
<dbReference type="GO" id="GO:1990961">
    <property type="term" value="P:xenobiotic detoxification by transmembrane export across the plasma membrane"/>
    <property type="evidence" value="ECO:0007669"/>
    <property type="project" value="InterPro"/>
</dbReference>
<proteinExistence type="inferred from homology"/>
<keyword evidence="3" id="KW-0813">Transport</keyword>
<evidence type="ECO:0000313" key="10">
    <source>
        <dbReference type="EMBL" id="EME37329.1"/>
    </source>
</evidence>
<evidence type="ECO:0000256" key="4">
    <source>
        <dbReference type="ARBA" id="ARBA00022475"/>
    </source>
</evidence>
<feature type="transmembrane region" description="Helical" evidence="8">
    <location>
        <begin position="256"/>
        <end position="275"/>
    </location>
</feature>
<dbReference type="GO" id="GO:0015385">
    <property type="term" value="F:sodium:proton antiporter activity"/>
    <property type="evidence" value="ECO:0007669"/>
    <property type="project" value="TreeGrafter"/>
</dbReference>
<comment type="subcellular location">
    <subcellularLocation>
        <location evidence="1">Cell membrane</location>
        <topology evidence="1">Multi-pass membrane protein</topology>
    </subcellularLocation>
</comment>
<dbReference type="EMBL" id="ANHZ02000004">
    <property type="protein sequence ID" value="EME37329.1"/>
    <property type="molecule type" value="Genomic_DNA"/>
</dbReference>
<keyword evidence="11" id="KW-1185">Reference proteome</keyword>
<dbReference type="GO" id="GO:0042910">
    <property type="term" value="F:xenobiotic transmembrane transporter activity"/>
    <property type="evidence" value="ECO:0007669"/>
    <property type="project" value="InterPro"/>
</dbReference>
<dbReference type="PROSITE" id="PS50850">
    <property type="entry name" value="MFS"/>
    <property type="match status" value="1"/>
</dbReference>
<dbReference type="AlphaFoldDB" id="M2YFH1"/>
<feature type="transmembrane region" description="Helical" evidence="8">
    <location>
        <begin position="52"/>
        <end position="72"/>
    </location>
</feature>
<evidence type="ECO:0000256" key="3">
    <source>
        <dbReference type="ARBA" id="ARBA00022448"/>
    </source>
</evidence>
<keyword evidence="5 8" id="KW-0812">Transmembrane</keyword>
<protein>
    <submittedName>
        <fullName evidence="10">Permease of the major facilitator superfamily protein</fullName>
    </submittedName>
</protein>
<evidence type="ECO:0000259" key="9">
    <source>
        <dbReference type="PROSITE" id="PS50850"/>
    </source>
</evidence>
<keyword evidence="6 8" id="KW-1133">Transmembrane helix</keyword>
<evidence type="ECO:0000256" key="7">
    <source>
        <dbReference type="ARBA" id="ARBA00023136"/>
    </source>
</evidence>
<feature type="transmembrane region" description="Helical" evidence="8">
    <location>
        <begin position="348"/>
        <end position="367"/>
    </location>
</feature>
<feature type="transmembrane region" description="Helical" evidence="8">
    <location>
        <begin position="287"/>
        <end position="310"/>
    </location>
</feature>
<evidence type="ECO:0000256" key="1">
    <source>
        <dbReference type="ARBA" id="ARBA00004651"/>
    </source>
</evidence>
<dbReference type="InterPro" id="IPR020846">
    <property type="entry name" value="MFS_dom"/>
</dbReference>
<dbReference type="NCBIfam" id="TIGR00710">
    <property type="entry name" value="efflux_Bcr_CflA"/>
    <property type="match status" value="1"/>
</dbReference>
<feature type="transmembrane region" description="Helical" evidence="8">
    <location>
        <begin position="12"/>
        <end position="32"/>
    </location>
</feature>
<feature type="transmembrane region" description="Helical" evidence="8">
    <location>
        <begin position="316"/>
        <end position="336"/>
    </location>
</feature>
<dbReference type="Gene3D" id="1.20.1720.10">
    <property type="entry name" value="Multidrug resistance protein D"/>
    <property type="match status" value="1"/>
</dbReference>
<dbReference type="STRING" id="71999.KPaMU14_10695"/>
<dbReference type="InterPro" id="IPR036259">
    <property type="entry name" value="MFS_trans_sf"/>
</dbReference>
<reference evidence="10 11" key="1">
    <citation type="journal article" date="2014" name="Genome Announc.">
        <title>Draft Genome Sequence of Kocuria palustris PEL.</title>
        <authorList>
            <person name="Sharma G."/>
            <person name="Khatri I."/>
            <person name="Subramanian S."/>
        </authorList>
    </citation>
    <scope>NUCLEOTIDE SEQUENCE [LARGE SCALE GENOMIC DNA]</scope>
    <source>
        <strain evidence="10 11">PEL</strain>
    </source>
</reference>
<dbReference type="CDD" id="cd17320">
    <property type="entry name" value="MFS_MdfA_MDR_like"/>
    <property type="match status" value="1"/>
</dbReference>
<dbReference type="RefSeq" id="WP_006213834.1">
    <property type="nucleotide sequence ID" value="NZ_ANHZ02000004.1"/>
</dbReference>
<dbReference type="GO" id="GO:0005886">
    <property type="term" value="C:plasma membrane"/>
    <property type="evidence" value="ECO:0007669"/>
    <property type="project" value="UniProtKB-SubCell"/>
</dbReference>
<feature type="transmembrane region" description="Helical" evidence="8">
    <location>
        <begin position="225"/>
        <end position="250"/>
    </location>
</feature>
<gene>
    <name evidence="10" type="ORF">C884_01837</name>
</gene>
<dbReference type="InterPro" id="IPR011701">
    <property type="entry name" value="MFS"/>
</dbReference>
<comment type="caution">
    <text evidence="10">The sequence shown here is derived from an EMBL/GenBank/DDBJ whole genome shotgun (WGS) entry which is preliminary data.</text>
</comment>
<name>M2YFH1_9MICC</name>
<dbReference type="Pfam" id="PF07690">
    <property type="entry name" value="MFS_1"/>
    <property type="match status" value="1"/>
</dbReference>
<feature type="transmembrane region" description="Helical" evidence="8">
    <location>
        <begin position="84"/>
        <end position="103"/>
    </location>
</feature>
<dbReference type="Proteomes" id="UP000009877">
    <property type="component" value="Unassembled WGS sequence"/>
</dbReference>
<dbReference type="PANTHER" id="PTHR23502:SF132">
    <property type="entry name" value="POLYAMINE TRANSPORTER 2-RELATED"/>
    <property type="match status" value="1"/>
</dbReference>
<evidence type="ECO:0000313" key="11">
    <source>
        <dbReference type="Proteomes" id="UP000009877"/>
    </source>
</evidence>
<sequence length="407" mass="41815">MSSLTRLKLSSGADRAMFIVALGIMAAVSPMATDIYLASIPAAAEYFRTPITAVQLSLSTYMIGMALGQLVLGPVSDRLGRYGLIVAGTSVFTLSSAGISLSTSIEMMLVLRAVQGIAGAAGVVVGRAMVSDTVSGIEAAKVYTLLGTITSMAPIVAPLIGGVIASQAVWQTVFWLLTGFGLLMLTGTLVVLKETLPPAERSRAGLVGIFEGPWRMLGQPVFMGWALALAFAFGCLFSYISASSFVLQNIVGLSELGYSVVFALGALCGLIGGLVNVRLLNRFSPGAILRTALIALSCINLVGLAALLAGAPMWTLIAHVVAAQACFGFVMGNAIALGQAEARHRAGAGSAVLGLLQFLLGGIASPLSGLGGDSTAVPMAVWMLIFSGLALICAVTALRLSRRADAD</sequence>
<evidence type="ECO:0000256" key="2">
    <source>
        <dbReference type="ARBA" id="ARBA00006236"/>
    </source>
</evidence>
<evidence type="ECO:0000256" key="8">
    <source>
        <dbReference type="SAM" id="Phobius"/>
    </source>
</evidence>
<feature type="transmembrane region" description="Helical" evidence="8">
    <location>
        <begin position="172"/>
        <end position="192"/>
    </location>
</feature>
<dbReference type="SUPFAM" id="SSF103473">
    <property type="entry name" value="MFS general substrate transporter"/>
    <property type="match status" value="1"/>
</dbReference>
<organism evidence="10 11">
    <name type="scientific">Kocuria palustris PEL</name>
    <dbReference type="NCBI Taxonomy" id="1236550"/>
    <lineage>
        <taxon>Bacteria</taxon>
        <taxon>Bacillati</taxon>
        <taxon>Actinomycetota</taxon>
        <taxon>Actinomycetes</taxon>
        <taxon>Micrococcales</taxon>
        <taxon>Micrococcaceae</taxon>
        <taxon>Kocuria</taxon>
    </lineage>
</organism>
<dbReference type="InterPro" id="IPR004812">
    <property type="entry name" value="Efflux_drug-R_Bcr/CmlA"/>
</dbReference>
<comment type="similarity">
    <text evidence="2">Belongs to the major facilitator superfamily. Bcr/CmlA family.</text>
</comment>